<sequence>MLKFQTCVKKIISGVAGLLSPRRHHHHHDGSSVKQSYNTNNKQSKMSDAGSQVKHLHKIQIGSPEPVKDASSPEASGEKNYIPRHVIEQVTLEINDDEKYLNTNMEMMMLVCKQLSKKARN</sequence>
<proteinExistence type="predicted"/>
<feature type="compositionally biased region" description="Polar residues" evidence="1">
    <location>
        <begin position="32"/>
        <end position="50"/>
    </location>
</feature>
<organism evidence="2 3">
    <name type="scientific">Ditylenchus dipsaci</name>
    <dbReference type="NCBI Taxonomy" id="166011"/>
    <lineage>
        <taxon>Eukaryota</taxon>
        <taxon>Metazoa</taxon>
        <taxon>Ecdysozoa</taxon>
        <taxon>Nematoda</taxon>
        <taxon>Chromadorea</taxon>
        <taxon>Rhabditida</taxon>
        <taxon>Tylenchina</taxon>
        <taxon>Tylenchomorpha</taxon>
        <taxon>Sphaerularioidea</taxon>
        <taxon>Anguinidae</taxon>
        <taxon>Anguininae</taxon>
        <taxon>Ditylenchus</taxon>
    </lineage>
</organism>
<evidence type="ECO:0000256" key="1">
    <source>
        <dbReference type="SAM" id="MobiDB-lite"/>
    </source>
</evidence>
<reference evidence="3" key="1">
    <citation type="submission" date="2022-11" db="UniProtKB">
        <authorList>
            <consortium name="WormBaseParasite"/>
        </authorList>
    </citation>
    <scope>IDENTIFICATION</scope>
</reference>
<feature type="region of interest" description="Disordered" evidence="1">
    <location>
        <begin position="19"/>
        <end position="82"/>
    </location>
</feature>
<dbReference type="AlphaFoldDB" id="A0A915DWR0"/>
<keyword evidence="2" id="KW-1185">Reference proteome</keyword>
<dbReference type="WBParaSite" id="jg24290">
    <property type="protein sequence ID" value="jg24290"/>
    <property type="gene ID" value="jg24290"/>
</dbReference>
<name>A0A915DWR0_9BILA</name>
<evidence type="ECO:0000313" key="2">
    <source>
        <dbReference type="Proteomes" id="UP000887574"/>
    </source>
</evidence>
<accession>A0A915DWR0</accession>
<protein>
    <submittedName>
        <fullName evidence="3">Uncharacterized protein</fullName>
    </submittedName>
</protein>
<evidence type="ECO:0000313" key="3">
    <source>
        <dbReference type="WBParaSite" id="jg24290"/>
    </source>
</evidence>
<dbReference type="Proteomes" id="UP000887574">
    <property type="component" value="Unplaced"/>
</dbReference>